<dbReference type="PATRIC" id="fig|1202724.3.peg.3305"/>
<evidence type="ECO:0000313" key="3">
    <source>
        <dbReference type="EMBL" id="KOS07359.1"/>
    </source>
</evidence>
<dbReference type="EMBL" id="LIYD01000005">
    <property type="protein sequence ID" value="KOS07359.1"/>
    <property type="molecule type" value="Genomic_DNA"/>
</dbReference>
<protein>
    <submittedName>
        <fullName evidence="3">Cytochrome C</fullName>
    </submittedName>
</protein>
<evidence type="ECO:0000256" key="2">
    <source>
        <dbReference type="ARBA" id="ARBA00023002"/>
    </source>
</evidence>
<keyword evidence="2" id="KW-0560">Oxidoreductase</keyword>
<dbReference type="PRINTS" id="PR00081">
    <property type="entry name" value="GDHRDH"/>
</dbReference>
<dbReference type="InterPro" id="IPR002347">
    <property type="entry name" value="SDR_fam"/>
</dbReference>
<dbReference type="GO" id="GO:0016020">
    <property type="term" value="C:membrane"/>
    <property type="evidence" value="ECO:0007669"/>
    <property type="project" value="TreeGrafter"/>
</dbReference>
<dbReference type="STRING" id="1202724.AM493_15915"/>
<dbReference type="RefSeq" id="WP_054409016.1">
    <property type="nucleotide sequence ID" value="NZ_FOYA01000005.1"/>
</dbReference>
<dbReference type="PANTHER" id="PTHR44196">
    <property type="entry name" value="DEHYDROGENASE/REDUCTASE SDR FAMILY MEMBER 7B"/>
    <property type="match status" value="1"/>
</dbReference>
<accession>A0A0M9VJD5</accession>
<proteinExistence type="inferred from homology"/>
<dbReference type="Gene3D" id="3.40.50.720">
    <property type="entry name" value="NAD(P)-binding Rossmann-like Domain"/>
    <property type="match status" value="1"/>
</dbReference>
<dbReference type="SUPFAM" id="SSF51735">
    <property type="entry name" value="NAD(P)-binding Rossmann-fold domains"/>
    <property type="match status" value="1"/>
</dbReference>
<name>A0A0M9VJD5_9FLAO</name>
<dbReference type="InterPro" id="IPR020904">
    <property type="entry name" value="Sc_DH/Rdtase_CS"/>
</dbReference>
<dbReference type="InterPro" id="IPR036291">
    <property type="entry name" value="NAD(P)-bd_dom_sf"/>
</dbReference>
<dbReference type="AlphaFoldDB" id="A0A0M9VJD5"/>
<comment type="similarity">
    <text evidence="1">Belongs to the short-chain dehydrogenases/reductases (SDR) family.</text>
</comment>
<dbReference type="OrthoDB" id="9810734at2"/>
<gene>
    <name evidence="3" type="ORF">AM493_15915</name>
</gene>
<dbReference type="PROSITE" id="PS00061">
    <property type="entry name" value="ADH_SHORT"/>
    <property type="match status" value="1"/>
</dbReference>
<keyword evidence="4" id="KW-1185">Reference proteome</keyword>
<comment type="caution">
    <text evidence="3">The sequence shown here is derived from an EMBL/GenBank/DDBJ whole genome shotgun (WGS) entry which is preliminary data.</text>
</comment>
<dbReference type="Proteomes" id="UP000037755">
    <property type="component" value="Unassembled WGS sequence"/>
</dbReference>
<sequence length="242" mass="26211">MKLTNSKILITGGASGIGLGLTERFVQQGNTVIIVGRRESLLNQVAARLDNVIPFVADLSDSAGRQGLFNWVQQNHPDLEAFINNAGIQNWMSIHDADFIERAKAEIVTNIEAPLHLTALFSELKSLKTLVNVTSGLAFVPASKIGVYSATKAFLHSFTLTTRYVLQDRGIEVIELIPPALDTDLGGTGIHSQFPPVSGFVDSVFNDLEAGKTEITYLHSTDMAIGGPEVIKARFDVLNPPK</sequence>
<dbReference type="PANTHER" id="PTHR44196:SF1">
    <property type="entry name" value="DEHYDROGENASE_REDUCTASE SDR FAMILY MEMBER 7B"/>
    <property type="match status" value="1"/>
</dbReference>
<evidence type="ECO:0000256" key="1">
    <source>
        <dbReference type="ARBA" id="ARBA00006484"/>
    </source>
</evidence>
<organism evidence="3 4">
    <name type="scientific">Flavobacterium akiainvivens</name>
    <dbReference type="NCBI Taxonomy" id="1202724"/>
    <lineage>
        <taxon>Bacteria</taxon>
        <taxon>Pseudomonadati</taxon>
        <taxon>Bacteroidota</taxon>
        <taxon>Flavobacteriia</taxon>
        <taxon>Flavobacteriales</taxon>
        <taxon>Flavobacteriaceae</taxon>
        <taxon>Flavobacterium</taxon>
    </lineage>
</organism>
<reference evidence="3 4" key="1">
    <citation type="submission" date="2015-08" db="EMBL/GenBank/DDBJ databases">
        <title>Whole genome sequence of Flavobacterium akiainvivens IK-1T, from decaying Wikstroemia oahuensis, an endemic Hawaiian shrub.</title>
        <authorList>
            <person name="Wan X."/>
            <person name="Hou S."/>
            <person name="Saito J."/>
            <person name="Donachie S."/>
        </authorList>
    </citation>
    <scope>NUCLEOTIDE SEQUENCE [LARGE SCALE GENOMIC DNA]</scope>
    <source>
        <strain evidence="3 4">IK-1</strain>
    </source>
</reference>
<dbReference type="GO" id="GO:0016491">
    <property type="term" value="F:oxidoreductase activity"/>
    <property type="evidence" value="ECO:0007669"/>
    <property type="project" value="UniProtKB-KW"/>
</dbReference>
<evidence type="ECO:0000313" key="4">
    <source>
        <dbReference type="Proteomes" id="UP000037755"/>
    </source>
</evidence>
<dbReference type="Pfam" id="PF00106">
    <property type="entry name" value="adh_short"/>
    <property type="match status" value="1"/>
</dbReference>